<name>A0A834SH39_9FABA</name>
<protein>
    <submittedName>
        <fullName evidence="2">Uncharacterized protein</fullName>
    </submittedName>
</protein>
<gene>
    <name evidence="2" type="ORF">G2W53_043481</name>
</gene>
<accession>A0A834SH39</accession>
<reference evidence="2" key="1">
    <citation type="submission" date="2020-09" db="EMBL/GenBank/DDBJ databases">
        <title>Genome-Enabled Discovery of Anthraquinone Biosynthesis in Senna tora.</title>
        <authorList>
            <person name="Kang S.-H."/>
            <person name="Pandey R.P."/>
            <person name="Lee C.-M."/>
            <person name="Sim J.-S."/>
            <person name="Jeong J.-T."/>
            <person name="Choi B.-S."/>
            <person name="Jung M."/>
            <person name="Ginzburg D."/>
            <person name="Zhao K."/>
            <person name="Won S.Y."/>
            <person name="Oh T.-J."/>
            <person name="Yu Y."/>
            <person name="Kim N.-H."/>
            <person name="Lee O.R."/>
            <person name="Lee T.-H."/>
            <person name="Bashyal P."/>
            <person name="Kim T.-S."/>
            <person name="Lee W.-H."/>
            <person name="Kawkins C."/>
            <person name="Kim C.-K."/>
            <person name="Kim J.S."/>
            <person name="Ahn B.O."/>
            <person name="Rhee S.Y."/>
            <person name="Sohng J.K."/>
        </authorList>
    </citation>
    <scope>NUCLEOTIDE SEQUENCE</scope>
    <source>
        <tissue evidence="2">Leaf</tissue>
    </source>
</reference>
<dbReference type="EMBL" id="JAAIUW010000013">
    <property type="protein sequence ID" value="KAF7804370.1"/>
    <property type="molecule type" value="Genomic_DNA"/>
</dbReference>
<sequence length="27" mass="3087">MSAEDSRNIKRLASSNIKDTGKPEYLY</sequence>
<evidence type="ECO:0000313" key="3">
    <source>
        <dbReference type="Proteomes" id="UP000634136"/>
    </source>
</evidence>
<evidence type="ECO:0000313" key="2">
    <source>
        <dbReference type="EMBL" id="KAF7804370.1"/>
    </source>
</evidence>
<evidence type="ECO:0000256" key="1">
    <source>
        <dbReference type="SAM" id="MobiDB-lite"/>
    </source>
</evidence>
<organism evidence="2 3">
    <name type="scientific">Senna tora</name>
    <dbReference type="NCBI Taxonomy" id="362788"/>
    <lineage>
        <taxon>Eukaryota</taxon>
        <taxon>Viridiplantae</taxon>
        <taxon>Streptophyta</taxon>
        <taxon>Embryophyta</taxon>
        <taxon>Tracheophyta</taxon>
        <taxon>Spermatophyta</taxon>
        <taxon>Magnoliopsida</taxon>
        <taxon>eudicotyledons</taxon>
        <taxon>Gunneridae</taxon>
        <taxon>Pentapetalae</taxon>
        <taxon>rosids</taxon>
        <taxon>fabids</taxon>
        <taxon>Fabales</taxon>
        <taxon>Fabaceae</taxon>
        <taxon>Caesalpinioideae</taxon>
        <taxon>Cassia clade</taxon>
        <taxon>Senna</taxon>
    </lineage>
</organism>
<keyword evidence="3" id="KW-1185">Reference proteome</keyword>
<comment type="caution">
    <text evidence="2">The sequence shown here is derived from an EMBL/GenBank/DDBJ whole genome shotgun (WGS) entry which is preliminary data.</text>
</comment>
<proteinExistence type="predicted"/>
<dbReference type="AlphaFoldDB" id="A0A834SH39"/>
<feature type="region of interest" description="Disordered" evidence="1">
    <location>
        <begin position="1"/>
        <end position="27"/>
    </location>
</feature>
<dbReference type="Proteomes" id="UP000634136">
    <property type="component" value="Unassembled WGS sequence"/>
</dbReference>